<feature type="region of interest" description="Disordered" evidence="1">
    <location>
        <begin position="73"/>
        <end position="97"/>
    </location>
</feature>
<protein>
    <submittedName>
        <fullName evidence="2">Uncharacterized protein</fullName>
    </submittedName>
</protein>
<proteinExistence type="predicted"/>
<keyword evidence="3" id="KW-1185">Reference proteome</keyword>
<reference evidence="2" key="1">
    <citation type="submission" date="2023-03" db="EMBL/GenBank/DDBJ databases">
        <title>Massive genome expansion in bonnet fungi (Mycena s.s.) driven by repeated elements and novel gene families across ecological guilds.</title>
        <authorList>
            <consortium name="Lawrence Berkeley National Laboratory"/>
            <person name="Harder C.B."/>
            <person name="Miyauchi S."/>
            <person name="Viragh M."/>
            <person name="Kuo A."/>
            <person name="Thoen E."/>
            <person name="Andreopoulos B."/>
            <person name="Lu D."/>
            <person name="Skrede I."/>
            <person name="Drula E."/>
            <person name="Henrissat B."/>
            <person name="Morin E."/>
            <person name="Kohler A."/>
            <person name="Barry K."/>
            <person name="LaButti K."/>
            <person name="Morin E."/>
            <person name="Salamov A."/>
            <person name="Lipzen A."/>
            <person name="Mereny Z."/>
            <person name="Hegedus B."/>
            <person name="Baldrian P."/>
            <person name="Stursova M."/>
            <person name="Weitz H."/>
            <person name="Taylor A."/>
            <person name="Grigoriev I.V."/>
            <person name="Nagy L.G."/>
            <person name="Martin F."/>
            <person name="Kauserud H."/>
        </authorList>
    </citation>
    <scope>NUCLEOTIDE SEQUENCE</scope>
    <source>
        <strain evidence="2">CBHHK173m</strain>
    </source>
</reference>
<feature type="compositionally biased region" description="Polar residues" evidence="1">
    <location>
        <begin position="289"/>
        <end position="299"/>
    </location>
</feature>
<gene>
    <name evidence="2" type="ORF">B0H15DRAFT_399988</name>
</gene>
<feature type="region of interest" description="Disordered" evidence="1">
    <location>
        <begin position="288"/>
        <end position="307"/>
    </location>
</feature>
<feature type="compositionally biased region" description="Polar residues" evidence="1">
    <location>
        <begin position="169"/>
        <end position="180"/>
    </location>
</feature>
<dbReference type="AlphaFoldDB" id="A0AAD6TZ64"/>
<feature type="compositionally biased region" description="Acidic residues" evidence="1">
    <location>
        <begin position="261"/>
        <end position="271"/>
    </location>
</feature>
<evidence type="ECO:0000313" key="3">
    <source>
        <dbReference type="Proteomes" id="UP001222325"/>
    </source>
</evidence>
<feature type="region of interest" description="Disordered" evidence="1">
    <location>
        <begin position="238"/>
        <end position="271"/>
    </location>
</feature>
<organism evidence="2 3">
    <name type="scientific">Mycena belliarum</name>
    <dbReference type="NCBI Taxonomy" id="1033014"/>
    <lineage>
        <taxon>Eukaryota</taxon>
        <taxon>Fungi</taxon>
        <taxon>Dikarya</taxon>
        <taxon>Basidiomycota</taxon>
        <taxon>Agaricomycotina</taxon>
        <taxon>Agaricomycetes</taxon>
        <taxon>Agaricomycetidae</taxon>
        <taxon>Agaricales</taxon>
        <taxon>Marasmiineae</taxon>
        <taxon>Mycenaceae</taxon>
        <taxon>Mycena</taxon>
    </lineage>
</organism>
<feature type="region of interest" description="Disordered" evidence="1">
    <location>
        <begin position="1"/>
        <end position="56"/>
    </location>
</feature>
<accession>A0AAD6TZ64</accession>
<feature type="region of interest" description="Disordered" evidence="1">
    <location>
        <begin position="746"/>
        <end position="769"/>
    </location>
</feature>
<name>A0AAD6TZ64_9AGAR</name>
<feature type="region of interest" description="Disordered" evidence="1">
    <location>
        <begin position="335"/>
        <end position="355"/>
    </location>
</feature>
<evidence type="ECO:0000256" key="1">
    <source>
        <dbReference type="SAM" id="MobiDB-lite"/>
    </source>
</evidence>
<dbReference type="EMBL" id="JARJCN010000038">
    <property type="protein sequence ID" value="KAJ7084483.1"/>
    <property type="molecule type" value="Genomic_DNA"/>
</dbReference>
<feature type="compositionally biased region" description="Low complexity" evidence="1">
    <location>
        <begin position="189"/>
        <end position="204"/>
    </location>
</feature>
<feature type="region of interest" description="Disordered" evidence="1">
    <location>
        <begin position="130"/>
        <end position="217"/>
    </location>
</feature>
<comment type="caution">
    <text evidence="2">The sequence shown here is derived from an EMBL/GenBank/DDBJ whole genome shotgun (WGS) entry which is preliminary data.</text>
</comment>
<dbReference type="Proteomes" id="UP001222325">
    <property type="component" value="Unassembled WGS sequence"/>
</dbReference>
<sequence>MIPSSQSDEQNEMVPHSLPRDPILVMQEVDRWRNEARSPISVPRSEPQEDTDMNANLPDARLDLGIIVEEVLRPGFTPEPSPEPQQQSMSLTPQRSRLLQSLPVTPVALTEASKTAKIIADIKAKAYAAALSSPENSPLGELKELEDSSDEEEEDHLLRFNNKVDPFSSPLSPVPTTTRYSLRDRSAWSTASSNSRKSPSPSSQRRSRAPPLRGPITLAKCATTSDPLGALLKEKYRADQGGKGGGALRQAEAAMRAESLLSEDDEGNPEDWTDEAAALAAVESRKKAWNTSGAGQNNSDGEEVSLNDEDRCRLLGEKRGKAVVGILASDRAKREAAKGTEKTPGVPLWHGDTTPMDTDQIITPLPDSLCRKRISDIFKSSVENGDLARASLLLSSGLFASSSLIEHEDSISYLCGLALTPRDTSLSVPAFRVLSQIWNSPFNGPSVRATGMPFHAVHIALIRLGASQAVMNSMEWAAAPGVHQEPIQSVQRDKLLYRLIRLIAISAQSAPQKPSEVPNFVMALIFVGMDPATSTDLRREIMIAVDLLCQSFEPPTDISAETETNICNKLLNFACDLEPINKAQVMTLLAGGSGRSSRIARWVAHGILTRSTTISVADYSDLPPLAPLLELVIPTGTTTKTGTRGIFELYSDTDYTDLAFHVRVLAVAISNVQGYVLEEARVSATVPTKGSPGKPFAEKPDTVLTLMRNAIENLHSRIVDTRAAHLDRSRVKGALKQLSMRIHFQQEAVSRSRRGKKSRPIQQYFAKPK</sequence>
<evidence type="ECO:0000313" key="2">
    <source>
        <dbReference type="EMBL" id="KAJ7084483.1"/>
    </source>
</evidence>